<dbReference type="OrthoDB" id="9151999at2"/>
<protein>
    <submittedName>
        <fullName evidence="2">Nicotinamide-nucleotide adenylyltransferase, NadR type</fullName>
    </submittedName>
</protein>
<dbReference type="Pfam" id="PF13521">
    <property type="entry name" value="AAA_28"/>
    <property type="match status" value="1"/>
</dbReference>
<dbReference type="InterPro" id="IPR038727">
    <property type="entry name" value="NadR/Ttd14_AAA_dom"/>
</dbReference>
<sequence>MVEVDAPKMVKIAVVGPESTGKSTLAEALARHYGTVCVPEYAREYCRDLKGNYSLQDELNMFYGQLALERSLIPLAQNNLLICDTMFLTIKVWCDYLFGDTPSVVTDKLKSAHYDLYLLMDIDLPWVDDPLRDFPHLREHFMQVWHDELRAISARYKVISGLGKDRLENAIAATRGFVPA</sequence>
<keyword evidence="2" id="KW-0808">Transferase</keyword>
<dbReference type="PANTHER" id="PTHR37512:SF1">
    <property type="entry name" value="NADR_TTD14 AAA DOMAIN-CONTAINING PROTEIN"/>
    <property type="match status" value="1"/>
</dbReference>
<dbReference type="EMBL" id="FOQO01000007">
    <property type="protein sequence ID" value="SFJ03728.1"/>
    <property type="molecule type" value="Genomic_DNA"/>
</dbReference>
<dbReference type="GO" id="GO:0016779">
    <property type="term" value="F:nucleotidyltransferase activity"/>
    <property type="evidence" value="ECO:0007669"/>
    <property type="project" value="UniProtKB-KW"/>
</dbReference>
<accession>A0A1I3N364</accession>
<keyword evidence="3" id="KW-1185">Reference proteome</keyword>
<dbReference type="InterPro" id="IPR052735">
    <property type="entry name" value="NAD_biosynth-regulator"/>
</dbReference>
<dbReference type="SUPFAM" id="SSF52540">
    <property type="entry name" value="P-loop containing nucleoside triphosphate hydrolases"/>
    <property type="match status" value="1"/>
</dbReference>
<organism evidence="2 3">
    <name type="scientific">Parapedobacter indicus</name>
    <dbReference type="NCBI Taxonomy" id="1477437"/>
    <lineage>
        <taxon>Bacteria</taxon>
        <taxon>Pseudomonadati</taxon>
        <taxon>Bacteroidota</taxon>
        <taxon>Sphingobacteriia</taxon>
        <taxon>Sphingobacteriales</taxon>
        <taxon>Sphingobacteriaceae</taxon>
        <taxon>Parapedobacter</taxon>
    </lineage>
</organism>
<dbReference type="AlphaFoldDB" id="A0A1I3N364"/>
<evidence type="ECO:0000313" key="3">
    <source>
        <dbReference type="Proteomes" id="UP000198670"/>
    </source>
</evidence>
<dbReference type="InterPro" id="IPR027417">
    <property type="entry name" value="P-loop_NTPase"/>
</dbReference>
<reference evidence="2 3" key="1">
    <citation type="submission" date="2016-10" db="EMBL/GenBank/DDBJ databases">
        <authorList>
            <person name="de Groot N.N."/>
        </authorList>
    </citation>
    <scope>NUCLEOTIDE SEQUENCE [LARGE SCALE GENOMIC DNA]</scope>
    <source>
        <strain evidence="2 3">RK1</strain>
    </source>
</reference>
<proteinExistence type="predicted"/>
<dbReference type="PANTHER" id="PTHR37512">
    <property type="entry name" value="TRIFUNCTIONAL NAD BIOSYNTHESIS/REGULATOR PROTEIN NADR"/>
    <property type="match status" value="1"/>
</dbReference>
<dbReference type="Proteomes" id="UP000198670">
    <property type="component" value="Unassembled WGS sequence"/>
</dbReference>
<evidence type="ECO:0000259" key="1">
    <source>
        <dbReference type="Pfam" id="PF13521"/>
    </source>
</evidence>
<name>A0A1I3N364_9SPHI</name>
<evidence type="ECO:0000313" key="2">
    <source>
        <dbReference type="EMBL" id="SFJ03728.1"/>
    </source>
</evidence>
<dbReference type="STRING" id="1477437.SAMN05444682_10786"/>
<feature type="domain" description="NadR/Ttd14 AAA" evidence="1">
    <location>
        <begin position="11"/>
        <end position="165"/>
    </location>
</feature>
<dbReference type="Gene3D" id="3.40.50.300">
    <property type="entry name" value="P-loop containing nucleotide triphosphate hydrolases"/>
    <property type="match status" value="1"/>
</dbReference>
<gene>
    <name evidence="2" type="ORF">SAMN05444682_10786</name>
</gene>
<keyword evidence="2" id="KW-0548">Nucleotidyltransferase</keyword>